<dbReference type="Proteomes" id="UP000011761">
    <property type="component" value="Unassembled WGS sequence"/>
</dbReference>
<feature type="region of interest" description="Disordered" evidence="1">
    <location>
        <begin position="1"/>
        <end position="22"/>
    </location>
</feature>
<gene>
    <name evidence="2" type="ORF">BAUCODRAFT_344806</name>
</gene>
<dbReference type="AlphaFoldDB" id="M2NJR1"/>
<dbReference type="EMBL" id="KB445551">
    <property type="protein sequence ID" value="EMC99654.1"/>
    <property type="molecule type" value="Genomic_DNA"/>
</dbReference>
<proteinExistence type="predicted"/>
<keyword evidence="3" id="KW-1185">Reference proteome</keyword>
<feature type="compositionally biased region" description="Polar residues" evidence="1">
    <location>
        <begin position="8"/>
        <end position="22"/>
    </location>
</feature>
<accession>M2NJR1</accession>
<sequence length="134" mass="15022">MYLVPQPHNRQNILPASKSRNGGVSSVHMYTAERYGNSVVRPGEGSNAEGYMEWAALGWGYSSHRRRTPNFYEDPPKHCAPRRTAWDTYNQPLIGADVVFESHDLVVQKNATHRSFGVIRGRATSLVISYTNSA</sequence>
<evidence type="ECO:0000256" key="1">
    <source>
        <dbReference type="SAM" id="MobiDB-lite"/>
    </source>
</evidence>
<evidence type="ECO:0000313" key="3">
    <source>
        <dbReference type="Proteomes" id="UP000011761"/>
    </source>
</evidence>
<dbReference type="HOGENOM" id="CLU_1895797_0_0_1"/>
<name>M2NJR1_BAUPA</name>
<protein>
    <submittedName>
        <fullName evidence="2">Uncharacterized protein</fullName>
    </submittedName>
</protein>
<organism evidence="2 3">
    <name type="scientific">Baudoinia panamericana (strain UAMH 10762)</name>
    <name type="common">Angels' share fungus</name>
    <name type="synonym">Baudoinia compniacensis (strain UAMH 10762)</name>
    <dbReference type="NCBI Taxonomy" id="717646"/>
    <lineage>
        <taxon>Eukaryota</taxon>
        <taxon>Fungi</taxon>
        <taxon>Dikarya</taxon>
        <taxon>Ascomycota</taxon>
        <taxon>Pezizomycotina</taxon>
        <taxon>Dothideomycetes</taxon>
        <taxon>Dothideomycetidae</taxon>
        <taxon>Mycosphaerellales</taxon>
        <taxon>Teratosphaeriaceae</taxon>
        <taxon>Baudoinia</taxon>
    </lineage>
</organism>
<dbReference type="GeneID" id="19112427"/>
<evidence type="ECO:0000313" key="2">
    <source>
        <dbReference type="EMBL" id="EMC99654.1"/>
    </source>
</evidence>
<dbReference type="KEGG" id="bcom:BAUCODRAFT_344806"/>
<dbReference type="RefSeq" id="XP_007673263.1">
    <property type="nucleotide sequence ID" value="XM_007675073.1"/>
</dbReference>
<reference evidence="2 3" key="1">
    <citation type="journal article" date="2012" name="PLoS Pathog.">
        <title>Diverse lifestyles and strategies of plant pathogenesis encoded in the genomes of eighteen Dothideomycetes fungi.</title>
        <authorList>
            <person name="Ohm R.A."/>
            <person name="Feau N."/>
            <person name="Henrissat B."/>
            <person name="Schoch C.L."/>
            <person name="Horwitz B.A."/>
            <person name="Barry K.W."/>
            <person name="Condon B.J."/>
            <person name="Copeland A.C."/>
            <person name="Dhillon B."/>
            <person name="Glaser F."/>
            <person name="Hesse C.N."/>
            <person name="Kosti I."/>
            <person name="LaButti K."/>
            <person name="Lindquist E.A."/>
            <person name="Lucas S."/>
            <person name="Salamov A.A."/>
            <person name="Bradshaw R.E."/>
            <person name="Ciuffetti L."/>
            <person name="Hamelin R.C."/>
            <person name="Kema G.H.J."/>
            <person name="Lawrence C."/>
            <person name="Scott J.A."/>
            <person name="Spatafora J.W."/>
            <person name="Turgeon B.G."/>
            <person name="de Wit P.J.G.M."/>
            <person name="Zhong S."/>
            <person name="Goodwin S.B."/>
            <person name="Grigoriev I.V."/>
        </authorList>
    </citation>
    <scope>NUCLEOTIDE SEQUENCE [LARGE SCALE GENOMIC DNA]</scope>
    <source>
        <strain evidence="2 3">UAMH 10762</strain>
    </source>
</reference>